<sequence length="390" mass="43707">MNRRDFLKYASLTPLAGMIPSVLANNPHNAKILLLVELKGGNDGLNTLIPEHQQAYYDARPKLNLGLKNRNNKLRITKKLALEKGFYLNPYLKELKPVWDQGDMAWIQGVGYPDADRSHFYSIDVWNTADPLVRSTNGWLTKKGLLSNQPNALNGIVIGDDNMGPFAGKDGHAVAMQSPRTFLKQTKYLNRKRYKPQNDSLAHLLSTQNQINSAADLLQTKLHQAPRHNTRFPNSHFGRDLQQVSNLITSGVHLPVFKVTLAGFDTHAGQVDGHNNLLNHLGGGLRAFQKSMTAAGLWNNVLVMTYSEFGRRVAENSSMGTDHGSASAHFVLGGRVNKGIHGKEPSFEKLDNGDLIPTVDFRQMYATIAQRWWRRPNPWAREGYKPLKFI</sequence>
<protein>
    <submittedName>
        <fullName evidence="1">DUF1501 domain-containing protein</fullName>
    </submittedName>
</protein>
<comment type="caution">
    <text evidence="1">The sequence shown here is derived from an EMBL/GenBank/DDBJ whole genome shotgun (WGS) entry which is preliminary data.</text>
</comment>
<dbReference type="PANTHER" id="PTHR43737">
    <property type="entry name" value="BLL7424 PROTEIN"/>
    <property type="match status" value="1"/>
</dbReference>
<dbReference type="Proteomes" id="UP000885750">
    <property type="component" value="Unassembled WGS sequence"/>
</dbReference>
<dbReference type="EMBL" id="DRMS01000332">
    <property type="protein sequence ID" value="HFC92911.1"/>
    <property type="molecule type" value="Genomic_DNA"/>
</dbReference>
<gene>
    <name evidence="1" type="ORF">ENJ51_08885</name>
</gene>
<dbReference type="Pfam" id="PF07394">
    <property type="entry name" value="DUF1501"/>
    <property type="match status" value="1"/>
</dbReference>
<name>A0A7V2T0I8_LEUMU</name>
<dbReference type="PANTHER" id="PTHR43737:SF1">
    <property type="entry name" value="DUF1501 DOMAIN-CONTAINING PROTEIN"/>
    <property type="match status" value="1"/>
</dbReference>
<accession>A0A7V2T0I8</accession>
<organism evidence="1">
    <name type="scientific">Leucothrix mucor</name>
    <dbReference type="NCBI Taxonomy" id="45248"/>
    <lineage>
        <taxon>Bacteria</taxon>
        <taxon>Pseudomonadati</taxon>
        <taxon>Pseudomonadota</taxon>
        <taxon>Gammaproteobacteria</taxon>
        <taxon>Thiotrichales</taxon>
        <taxon>Thiotrichaceae</taxon>
        <taxon>Leucothrix</taxon>
    </lineage>
</organism>
<reference evidence="1" key="1">
    <citation type="journal article" date="2020" name="mSystems">
        <title>Genome- and Community-Level Interaction Insights into Carbon Utilization and Element Cycling Functions of Hydrothermarchaeota in Hydrothermal Sediment.</title>
        <authorList>
            <person name="Zhou Z."/>
            <person name="Liu Y."/>
            <person name="Xu W."/>
            <person name="Pan J."/>
            <person name="Luo Z.H."/>
            <person name="Li M."/>
        </authorList>
    </citation>
    <scope>NUCLEOTIDE SEQUENCE [LARGE SCALE GENOMIC DNA]</scope>
    <source>
        <strain evidence="1">HyVt-493</strain>
    </source>
</reference>
<dbReference type="AlphaFoldDB" id="A0A7V2T0I8"/>
<proteinExistence type="predicted"/>
<evidence type="ECO:0000313" key="1">
    <source>
        <dbReference type="EMBL" id="HFC92911.1"/>
    </source>
</evidence>
<dbReference type="InterPro" id="IPR010869">
    <property type="entry name" value="DUF1501"/>
</dbReference>